<protein>
    <recommendedName>
        <fullName evidence="7">Integral membrane protein</fullName>
    </recommendedName>
</protein>
<gene>
    <name evidence="6" type="ORF">OG549_29210</name>
</gene>
<name>A0AAU2VAP9_9ACTN</name>
<reference evidence="6" key="1">
    <citation type="submission" date="2022-10" db="EMBL/GenBank/DDBJ databases">
        <title>The complete genomes of actinobacterial strains from the NBC collection.</title>
        <authorList>
            <person name="Joergensen T.S."/>
            <person name="Alvarez Arevalo M."/>
            <person name="Sterndorff E.B."/>
            <person name="Faurdal D."/>
            <person name="Vuksanovic O."/>
            <person name="Mourched A.-S."/>
            <person name="Charusanti P."/>
            <person name="Shaw S."/>
            <person name="Blin K."/>
            <person name="Weber T."/>
        </authorList>
    </citation>
    <scope>NUCLEOTIDE SEQUENCE</scope>
    <source>
        <strain evidence="6">NBC_00003</strain>
    </source>
</reference>
<evidence type="ECO:0008006" key="7">
    <source>
        <dbReference type="Google" id="ProtNLM"/>
    </source>
</evidence>
<evidence type="ECO:0000313" key="6">
    <source>
        <dbReference type="EMBL" id="WTW64392.1"/>
    </source>
</evidence>
<evidence type="ECO:0000256" key="4">
    <source>
        <dbReference type="ARBA" id="ARBA00023136"/>
    </source>
</evidence>
<evidence type="ECO:0000256" key="2">
    <source>
        <dbReference type="ARBA" id="ARBA00022692"/>
    </source>
</evidence>
<organism evidence="6">
    <name type="scientific">Streptomyces sp. NBC_00003</name>
    <dbReference type="NCBI Taxonomy" id="2903608"/>
    <lineage>
        <taxon>Bacteria</taxon>
        <taxon>Bacillati</taxon>
        <taxon>Actinomycetota</taxon>
        <taxon>Actinomycetes</taxon>
        <taxon>Kitasatosporales</taxon>
        <taxon>Streptomycetaceae</taxon>
        <taxon>Streptomyces</taxon>
    </lineage>
</organism>
<dbReference type="SUPFAM" id="SSF144091">
    <property type="entry name" value="Rhomboid-like"/>
    <property type="match status" value="1"/>
</dbReference>
<dbReference type="EMBL" id="CP108318">
    <property type="protein sequence ID" value="WTW64392.1"/>
    <property type="molecule type" value="Genomic_DNA"/>
</dbReference>
<keyword evidence="2 5" id="KW-0812">Transmembrane</keyword>
<keyword evidence="4 5" id="KW-0472">Membrane</keyword>
<comment type="subcellular location">
    <subcellularLocation>
        <location evidence="1">Membrane</location>
        <topology evidence="1">Multi-pass membrane protein</topology>
    </subcellularLocation>
</comment>
<dbReference type="InterPro" id="IPR035952">
    <property type="entry name" value="Rhomboid-like_sf"/>
</dbReference>
<keyword evidence="3 5" id="KW-1133">Transmembrane helix</keyword>
<evidence type="ECO:0000256" key="3">
    <source>
        <dbReference type="ARBA" id="ARBA00022989"/>
    </source>
</evidence>
<dbReference type="InterPro" id="IPR046862">
    <property type="entry name" value="Rhomboid_2"/>
</dbReference>
<dbReference type="GO" id="GO:0016020">
    <property type="term" value="C:membrane"/>
    <property type="evidence" value="ECO:0007669"/>
    <property type="project" value="UniProtKB-SubCell"/>
</dbReference>
<dbReference type="Gene3D" id="1.20.1540.10">
    <property type="entry name" value="Rhomboid-like"/>
    <property type="match status" value="1"/>
</dbReference>
<accession>A0AAU2VAP9</accession>
<feature type="transmembrane region" description="Helical" evidence="5">
    <location>
        <begin position="84"/>
        <end position="106"/>
    </location>
</feature>
<proteinExistence type="predicted"/>
<dbReference type="AlphaFoldDB" id="A0AAU2VAP9"/>
<evidence type="ECO:0000256" key="1">
    <source>
        <dbReference type="ARBA" id="ARBA00004141"/>
    </source>
</evidence>
<dbReference type="Pfam" id="PF20401">
    <property type="entry name" value="Rhomboid_2"/>
    <property type="match status" value="1"/>
</dbReference>
<sequence>MRVPTLAPAYVGGVQLIAYASRRLLGERARQDLLRSCSTNVDNLEAGRYGTLATSALLVESPMELPYALLLLAVLGYAEYAHGAWWAAGVFLLGHVGATLLVYGGLRTRRPAPATRSALDVGTSYGFYAALGALTSALPRGPLRAGARIALLALAAKPLLRQDRGFTDAGHFAALGLGLGVAAAVDYRSARNR</sequence>
<evidence type="ECO:0000256" key="5">
    <source>
        <dbReference type="SAM" id="Phobius"/>
    </source>
</evidence>